<keyword evidence="2" id="KW-0732">Signal</keyword>
<evidence type="ECO:0000313" key="5">
    <source>
        <dbReference type="Proteomes" id="UP001239462"/>
    </source>
</evidence>
<dbReference type="PANTHER" id="PTHR11575:SF24">
    <property type="entry name" value="5'-NUCLEOTIDASE"/>
    <property type="match status" value="1"/>
</dbReference>
<dbReference type="RefSeq" id="WP_289161678.1">
    <property type="nucleotide sequence ID" value="NZ_JASZZN010000001.1"/>
</dbReference>
<dbReference type="SUPFAM" id="SSF48695">
    <property type="entry name" value="Multiheme cytochromes"/>
    <property type="match status" value="1"/>
</dbReference>
<evidence type="ECO:0000313" key="4">
    <source>
        <dbReference type="EMBL" id="MDM4013953.1"/>
    </source>
</evidence>
<protein>
    <submittedName>
        <fullName evidence="4">Multiheme c-type cytochrome</fullName>
    </submittedName>
</protein>
<evidence type="ECO:0000259" key="3">
    <source>
        <dbReference type="Pfam" id="PF13435"/>
    </source>
</evidence>
<accession>A0ABT7PBT4</accession>
<dbReference type="EMBL" id="JASZZN010000001">
    <property type="protein sequence ID" value="MDM4013953.1"/>
    <property type="molecule type" value="Genomic_DNA"/>
</dbReference>
<proteinExistence type="predicted"/>
<dbReference type="Proteomes" id="UP001239462">
    <property type="component" value="Unassembled WGS sequence"/>
</dbReference>
<feature type="region of interest" description="Disordered" evidence="1">
    <location>
        <begin position="115"/>
        <end position="164"/>
    </location>
</feature>
<sequence>MPSRLGVSAMLIAAGLGSLAGCNDGPTPGESRTAKSIDRQLAPVAETDAAFKHIDDQPSLDFRASWIKDELKRAAREEAVITRYAKFSDDVQADAMTPPSNPQFGPATRLVQAPLAKPASSPPLSSDDPSASPSLSDTGPIEVVPTPQPRPEMKGELIPTPQGLPESFDGAKETPPMARIAADVADSKAEAPSKDLTAPALIDPTTEAGMVAGDGPEDYNTWPAPDVLLFFTGNQHGYIEPCGCTGLENQKGGVARRYTFMEQLRKKGWDLIPVDAGNQIRRIVPQAAIKFERSTTALKEMKYQAVGYGPSDLRIGAGDLIAMAYSDEQMFVSGNVTIFEPELLPTYKVIRRGEWKIGVTSILDPDALEAATGSDITVSPMKEAAQAALKSMNGDGAEFRVLTFFGEEEAAKKLMTDVQGFDLIVVSGGYGEPLYRPQPIEGSKTKLIVTGNKGMYAGLVGLYQNQPMKYARVALTHEFEDAPEMRKLMADYQKQLEQLGFSGLGITPMPHRSGNTFVGSEACKDCHENAYDIWEGSMHALATEHLVEPPAERGDVPRHFDPECLSCHVTGWNPQGYYPYKSGYMDLTSTAHLGGNGCENCHGPGSAHVAAESNKANTPEIESLRKKLRLQVQLPIEKAREHCMECHDLDNSPDFHDEGAFEDIYWPEIEHND</sequence>
<dbReference type="SUPFAM" id="SSF56300">
    <property type="entry name" value="Metallo-dependent phosphatases"/>
    <property type="match status" value="1"/>
</dbReference>
<dbReference type="InterPro" id="IPR023155">
    <property type="entry name" value="Cyt_c-552/4"/>
</dbReference>
<evidence type="ECO:0000256" key="2">
    <source>
        <dbReference type="SAM" id="SignalP"/>
    </source>
</evidence>
<dbReference type="Gene3D" id="3.60.21.10">
    <property type="match status" value="1"/>
</dbReference>
<name>A0ABT7PBT4_9BACT</name>
<feature type="compositionally biased region" description="Low complexity" evidence="1">
    <location>
        <begin position="115"/>
        <end position="137"/>
    </location>
</feature>
<dbReference type="InterPro" id="IPR006179">
    <property type="entry name" value="5_nucleotidase/apyrase"/>
</dbReference>
<feature type="signal peptide" evidence="2">
    <location>
        <begin position="1"/>
        <end position="20"/>
    </location>
</feature>
<dbReference type="InterPro" id="IPR036280">
    <property type="entry name" value="Multihaem_cyt_sf"/>
</dbReference>
<organism evidence="4 5">
    <name type="scientific">Roseiconus lacunae</name>
    <dbReference type="NCBI Taxonomy" id="2605694"/>
    <lineage>
        <taxon>Bacteria</taxon>
        <taxon>Pseudomonadati</taxon>
        <taxon>Planctomycetota</taxon>
        <taxon>Planctomycetia</taxon>
        <taxon>Pirellulales</taxon>
        <taxon>Pirellulaceae</taxon>
        <taxon>Roseiconus</taxon>
    </lineage>
</organism>
<dbReference type="PROSITE" id="PS51257">
    <property type="entry name" value="PROKAR_LIPOPROTEIN"/>
    <property type="match status" value="1"/>
</dbReference>
<reference evidence="4 5" key="1">
    <citation type="submission" date="2023-06" db="EMBL/GenBank/DDBJ databases">
        <title>Roseiconus lacunae JC819 isolated from Gulf of Mannar region, Tamil Nadu.</title>
        <authorList>
            <person name="Pk S."/>
            <person name="Ch S."/>
            <person name="Ch V.R."/>
        </authorList>
    </citation>
    <scope>NUCLEOTIDE SEQUENCE [LARGE SCALE GENOMIC DNA]</scope>
    <source>
        <strain evidence="4 5">JC819</strain>
    </source>
</reference>
<comment type="caution">
    <text evidence="4">The sequence shown here is derived from an EMBL/GenBank/DDBJ whole genome shotgun (WGS) entry which is preliminary data.</text>
</comment>
<dbReference type="Pfam" id="PF13435">
    <property type="entry name" value="Cytochrome_C554"/>
    <property type="match status" value="1"/>
</dbReference>
<gene>
    <name evidence="4" type="ORF">QTN89_00835</name>
</gene>
<dbReference type="Gene3D" id="1.10.1130.10">
    <property type="entry name" value="Flavocytochrome C3, Chain A"/>
    <property type="match status" value="1"/>
</dbReference>
<dbReference type="PANTHER" id="PTHR11575">
    <property type="entry name" value="5'-NUCLEOTIDASE-RELATED"/>
    <property type="match status" value="1"/>
</dbReference>
<dbReference type="InterPro" id="IPR029052">
    <property type="entry name" value="Metallo-depent_PP-like"/>
</dbReference>
<feature type="domain" description="Cytochrome c-552/4" evidence="3">
    <location>
        <begin position="522"/>
        <end position="603"/>
    </location>
</feature>
<evidence type="ECO:0000256" key="1">
    <source>
        <dbReference type="SAM" id="MobiDB-lite"/>
    </source>
</evidence>
<feature type="chain" id="PRO_5045329505" evidence="2">
    <location>
        <begin position="21"/>
        <end position="673"/>
    </location>
</feature>
<keyword evidence="5" id="KW-1185">Reference proteome</keyword>